<dbReference type="EMBL" id="MHRX01000022">
    <property type="protein sequence ID" value="OHA33826.1"/>
    <property type="molecule type" value="Genomic_DNA"/>
</dbReference>
<gene>
    <name evidence="1" type="ORF">A2928_03595</name>
</gene>
<organism evidence="1 2">
    <name type="scientific">Candidatus Taylorbacteria bacterium RIFCSPLOWO2_01_FULL_45_15b</name>
    <dbReference type="NCBI Taxonomy" id="1802319"/>
    <lineage>
        <taxon>Bacteria</taxon>
        <taxon>Candidatus Tayloriibacteriota</taxon>
    </lineage>
</organism>
<proteinExistence type="predicted"/>
<comment type="caution">
    <text evidence="1">The sequence shown here is derived from an EMBL/GenBank/DDBJ whole genome shotgun (WGS) entry which is preliminary data.</text>
</comment>
<sequence>MDAENATLQILFNEQGLSNGCKRCREIFNRGQFSIGLSVGNGPTAKRYVVGIDPPVWCCGEEKKYILIFANESDAKKIETELFEHLKTKKTTEGLRLYELSLGGQN</sequence>
<reference evidence="1 2" key="1">
    <citation type="journal article" date="2016" name="Nat. Commun.">
        <title>Thousands of microbial genomes shed light on interconnected biogeochemical processes in an aquifer system.</title>
        <authorList>
            <person name="Anantharaman K."/>
            <person name="Brown C.T."/>
            <person name="Hug L.A."/>
            <person name="Sharon I."/>
            <person name="Castelle C.J."/>
            <person name="Probst A.J."/>
            <person name="Thomas B.C."/>
            <person name="Singh A."/>
            <person name="Wilkins M.J."/>
            <person name="Karaoz U."/>
            <person name="Brodie E.L."/>
            <person name="Williams K.H."/>
            <person name="Hubbard S.S."/>
            <person name="Banfield J.F."/>
        </authorList>
    </citation>
    <scope>NUCLEOTIDE SEQUENCE [LARGE SCALE GENOMIC DNA]</scope>
</reference>
<dbReference type="AlphaFoldDB" id="A0A1G2NCN2"/>
<protein>
    <submittedName>
        <fullName evidence="1">Uncharacterized protein</fullName>
    </submittedName>
</protein>
<evidence type="ECO:0000313" key="2">
    <source>
        <dbReference type="Proteomes" id="UP000176221"/>
    </source>
</evidence>
<accession>A0A1G2NCN2</accession>
<dbReference type="Proteomes" id="UP000176221">
    <property type="component" value="Unassembled WGS sequence"/>
</dbReference>
<name>A0A1G2NCN2_9BACT</name>
<evidence type="ECO:0000313" key="1">
    <source>
        <dbReference type="EMBL" id="OHA33826.1"/>
    </source>
</evidence>